<gene>
    <name evidence="15" type="primary">AUGUSTUS-3.0.2_15160</name>
    <name evidence="15" type="ORF">TcasGA2_TC015160</name>
</gene>
<dbReference type="GO" id="GO:0005789">
    <property type="term" value="C:endoplasmic reticulum membrane"/>
    <property type="evidence" value="ECO:0007669"/>
    <property type="project" value="UniProtKB-SubCell"/>
</dbReference>
<comment type="similarity">
    <text evidence="4 14">Belongs to the cytochrome P450 family.</text>
</comment>
<keyword evidence="10 13" id="KW-0408">Iron</keyword>
<comment type="cofactor">
    <cofactor evidence="1 13">
        <name>heme</name>
        <dbReference type="ChEBI" id="CHEBI:30413"/>
    </cofactor>
</comment>
<dbReference type="FunCoup" id="D2A5J7">
    <property type="interactions" value="249"/>
</dbReference>
<proteinExistence type="inferred from homology"/>
<reference evidence="15 16" key="2">
    <citation type="journal article" date="2010" name="Nucleic Acids Res.">
        <title>BeetleBase in 2010: revisions to provide comprehensive genomic information for Tribolium castaneum.</title>
        <authorList>
            <person name="Kim H.S."/>
            <person name="Murphy T."/>
            <person name="Xia J."/>
            <person name="Caragea D."/>
            <person name="Park Y."/>
            <person name="Beeman R.W."/>
            <person name="Lorenzen M.D."/>
            <person name="Butcher S."/>
            <person name="Manak J.R."/>
            <person name="Brown S.J."/>
        </authorList>
    </citation>
    <scope>GENOME REANNOTATION</scope>
    <source>
        <strain evidence="15 16">Georgia GA2</strain>
    </source>
</reference>
<keyword evidence="8" id="KW-0492">Microsome</keyword>
<reference evidence="15 16" key="1">
    <citation type="journal article" date="2008" name="Nature">
        <title>The genome of the model beetle and pest Tribolium castaneum.</title>
        <authorList>
            <consortium name="Tribolium Genome Sequencing Consortium"/>
            <person name="Richards S."/>
            <person name="Gibbs R.A."/>
            <person name="Weinstock G.M."/>
            <person name="Brown S.J."/>
            <person name="Denell R."/>
            <person name="Beeman R.W."/>
            <person name="Gibbs R."/>
            <person name="Beeman R.W."/>
            <person name="Brown S.J."/>
            <person name="Bucher G."/>
            <person name="Friedrich M."/>
            <person name="Grimmelikhuijzen C.J."/>
            <person name="Klingler M."/>
            <person name="Lorenzen M."/>
            <person name="Richards S."/>
            <person name="Roth S."/>
            <person name="Schroder R."/>
            <person name="Tautz D."/>
            <person name="Zdobnov E.M."/>
            <person name="Muzny D."/>
            <person name="Gibbs R.A."/>
            <person name="Weinstock G.M."/>
            <person name="Attaway T."/>
            <person name="Bell S."/>
            <person name="Buhay C.J."/>
            <person name="Chandrabose M.N."/>
            <person name="Chavez D."/>
            <person name="Clerk-Blankenburg K.P."/>
            <person name="Cree A."/>
            <person name="Dao M."/>
            <person name="Davis C."/>
            <person name="Chacko J."/>
            <person name="Dinh H."/>
            <person name="Dugan-Rocha S."/>
            <person name="Fowler G."/>
            <person name="Garner T.T."/>
            <person name="Garnes J."/>
            <person name="Gnirke A."/>
            <person name="Hawes A."/>
            <person name="Hernandez J."/>
            <person name="Hines S."/>
            <person name="Holder M."/>
            <person name="Hume J."/>
            <person name="Jhangiani S.N."/>
            <person name="Joshi V."/>
            <person name="Khan Z.M."/>
            <person name="Jackson L."/>
            <person name="Kovar C."/>
            <person name="Kowis A."/>
            <person name="Lee S."/>
            <person name="Lewis L.R."/>
            <person name="Margolis J."/>
            <person name="Morgan M."/>
            <person name="Nazareth L.V."/>
            <person name="Nguyen N."/>
            <person name="Okwuonu G."/>
            <person name="Parker D."/>
            <person name="Richards S."/>
            <person name="Ruiz S.J."/>
            <person name="Santibanez J."/>
            <person name="Savard J."/>
            <person name="Scherer S.E."/>
            <person name="Schneider B."/>
            <person name="Sodergren E."/>
            <person name="Tautz D."/>
            <person name="Vattahil S."/>
            <person name="Villasana D."/>
            <person name="White C.S."/>
            <person name="Wright R."/>
            <person name="Park Y."/>
            <person name="Beeman R.W."/>
            <person name="Lord J."/>
            <person name="Oppert B."/>
            <person name="Lorenzen M."/>
            <person name="Brown S."/>
            <person name="Wang L."/>
            <person name="Savard J."/>
            <person name="Tautz D."/>
            <person name="Richards S."/>
            <person name="Weinstock G."/>
            <person name="Gibbs R.A."/>
            <person name="Liu Y."/>
            <person name="Worley K."/>
            <person name="Weinstock G."/>
            <person name="Elsik C.G."/>
            <person name="Reese J.T."/>
            <person name="Elhaik E."/>
            <person name="Landan G."/>
            <person name="Graur D."/>
            <person name="Arensburger P."/>
            <person name="Atkinson P."/>
            <person name="Beeman R.W."/>
            <person name="Beidler J."/>
            <person name="Brown S.J."/>
            <person name="Demuth J.P."/>
            <person name="Drury D.W."/>
            <person name="Du Y.Z."/>
            <person name="Fujiwara H."/>
            <person name="Lorenzen M."/>
            <person name="Maselli V."/>
            <person name="Osanai M."/>
            <person name="Park Y."/>
            <person name="Robertson H.M."/>
            <person name="Tu Z."/>
            <person name="Wang J.J."/>
            <person name="Wang S."/>
            <person name="Richards S."/>
            <person name="Song H."/>
            <person name="Zhang L."/>
            <person name="Sodergren E."/>
            <person name="Werner D."/>
            <person name="Stanke M."/>
            <person name="Morgenstern B."/>
            <person name="Solovyev V."/>
            <person name="Kosarev P."/>
            <person name="Brown G."/>
            <person name="Chen H.C."/>
            <person name="Ermolaeva O."/>
            <person name="Hlavina W."/>
            <person name="Kapustin Y."/>
            <person name="Kiryutin B."/>
            <person name="Kitts P."/>
            <person name="Maglott D."/>
            <person name="Pruitt K."/>
            <person name="Sapojnikov V."/>
            <person name="Souvorov A."/>
            <person name="Mackey A.J."/>
            <person name="Waterhouse R.M."/>
            <person name="Wyder S."/>
            <person name="Zdobnov E.M."/>
            <person name="Zdobnov E.M."/>
            <person name="Wyder S."/>
            <person name="Kriventseva E.V."/>
            <person name="Kadowaki T."/>
            <person name="Bork P."/>
            <person name="Aranda M."/>
            <person name="Bao R."/>
            <person name="Beermann A."/>
            <person name="Berns N."/>
            <person name="Bolognesi R."/>
            <person name="Bonneton F."/>
            <person name="Bopp D."/>
            <person name="Brown S.J."/>
            <person name="Bucher G."/>
            <person name="Butts T."/>
            <person name="Chaumot A."/>
            <person name="Denell R.E."/>
            <person name="Ferrier D.E."/>
            <person name="Friedrich M."/>
            <person name="Gordon C.M."/>
            <person name="Jindra M."/>
            <person name="Klingler M."/>
            <person name="Lan Q."/>
            <person name="Lattorff H.M."/>
            <person name="Laudet V."/>
            <person name="von Levetsow C."/>
            <person name="Liu Z."/>
            <person name="Lutz R."/>
            <person name="Lynch J.A."/>
            <person name="da Fonseca R.N."/>
            <person name="Posnien N."/>
            <person name="Reuter R."/>
            <person name="Roth S."/>
            <person name="Savard J."/>
            <person name="Schinko J.B."/>
            <person name="Schmitt C."/>
            <person name="Schoppmeier M."/>
            <person name="Schroder R."/>
            <person name="Shippy T.D."/>
            <person name="Simonnet F."/>
            <person name="Marques-Souza H."/>
            <person name="Tautz D."/>
            <person name="Tomoyasu Y."/>
            <person name="Trauner J."/>
            <person name="Van der Zee M."/>
            <person name="Vervoort M."/>
            <person name="Wittkopp N."/>
            <person name="Wimmer E.A."/>
            <person name="Yang X."/>
            <person name="Jones A.K."/>
            <person name="Sattelle D.B."/>
            <person name="Ebert P.R."/>
            <person name="Nelson D."/>
            <person name="Scott J.G."/>
            <person name="Beeman R.W."/>
            <person name="Muthukrishnan S."/>
            <person name="Kramer K.J."/>
            <person name="Arakane Y."/>
            <person name="Beeman R.W."/>
            <person name="Zhu Q."/>
            <person name="Hogenkamp D."/>
            <person name="Dixit R."/>
            <person name="Oppert B."/>
            <person name="Jiang H."/>
            <person name="Zou Z."/>
            <person name="Marshall J."/>
            <person name="Elpidina E."/>
            <person name="Vinokurov K."/>
            <person name="Oppert C."/>
            <person name="Zou Z."/>
            <person name="Evans J."/>
            <person name="Lu Z."/>
            <person name="Zhao P."/>
            <person name="Sumathipala N."/>
            <person name="Altincicek B."/>
            <person name="Vilcinskas A."/>
            <person name="Williams M."/>
            <person name="Hultmark D."/>
            <person name="Hetru C."/>
            <person name="Jiang H."/>
            <person name="Grimmelikhuijzen C.J."/>
            <person name="Hauser F."/>
            <person name="Cazzamali G."/>
            <person name="Williamson M."/>
            <person name="Park Y."/>
            <person name="Li B."/>
            <person name="Tanaka Y."/>
            <person name="Predel R."/>
            <person name="Neupert S."/>
            <person name="Schachtner J."/>
            <person name="Verleyen P."/>
            <person name="Raible F."/>
            <person name="Bork P."/>
            <person name="Friedrich M."/>
            <person name="Walden K.K."/>
            <person name="Robertson H.M."/>
            <person name="Angeli S."/>
            <person name="Foret S."/>
            <person name="Bucher G."/>
            <person name="Schuetz S."/>
            <person name="Maleszka R."/>
            <person name="Wimmer E.A."/>
            <person name="Beeman R.W."/>
            <person name="Lorenzen M."/>
            <person name="Tomoyasu Y."/>
            <person name="Miller S.C."/>
            <person name="Grossmann D."/>
            <person name="Bucher G."/>
        </authorList>
    </citation>
    <scope>NUCLEOTIDE SEQUENCE [LARGE SCALE GENOMIC DNA]</scope>
    <source>
        <strain evidence="15 16">Georgia GA2</strain>
    </source>
</reference>
<keyword evidence="9 14" id="KW-0560">Oxidoreductase</keyword>
<name>D2A5J7_TRICA</name>
<keyword evidence="5 13" id="KW-0349">Heme</keyword>
<dbReference type="InterPro" id="IPR036396">
    <property type="entry name" value="Cyt_P450_sf"/>
</dbReference>
<dbReference type="STRING" id="7070.D2A5J7"/>
<dbReference type="InterPro" id="IPR050476">
    <property type="entry name" value="Insect_CytP450_Detox"/>
</dbReference>
<dbReference type="InterPro" id="IPR001128">
    <property type="entry name" value="Cyt_P450"/>
</dbReference>
<dbReference type="AlphaFoldDB" id="D2A5J7"/>
<dbReference type="HOGENOM" id="CLU_001570_5_2_1"/>
<dbReference type="PANTHER" id="PTHR24292">
    <property type="entry name" value="CYTOCHROME P450"/>
    <property type="match status" value="1"/>
</dbReference>
<dbReference type="eggNOG" id="KOG0158">
    <property type="taxonomic scope" value="Eukaryota"/>
</dbReference>
<dbReference type="OMA" id="GMKSITQ"/>
<dbReference type="PANTHER" id="PTHR24292:SF100">
    <property type="entry name" value="CYTOCHROME P450 6A16, ISOFORM B-RELATED"/>
    <property type="match status" value="1"/>
</dbReference>
<dbReference type="GO" id="GO:0020037">
    <property type="term" value="F:heme binding"/>
    <property type="evidence" value="ECO:0007669"/>
    <property type="project" value="InterPro"/>
</dbReference>
<keyword evidence="11 14" id="KW-0503">Monooxygenase</keyword>
<dbReference type="Proteomes" id="UP000007266">
    <property type="component" value="Linkage group 6"/>
</dbReference>
<evidence type="ECO:0000256" key="9">
    <source>
        <dbReference type="ARBA" id="ARBA00023002"/>
    </source>
</evidence>
<protein>
    <submittedName>
        <fullName evidence="15">Cytochrome P450 6BK13</fullName>
    </submittedName>
</protein>
<dbReference type="Pfam" id="PF00067">
    <property type="entry name" value="p450"/>
    <property type="match status" value="1"/>
</dbReference>
<evidence type="ECO:0000256" key="8">
    <source>
        <dbReference type="ARBA" id="ARBA00022848"/>
    </source>
</evidence>
<evidence type="ECO:0000256" key="2">
    <source>
        <dbReference type="ARBA" id="ARBA00004174"/>
    </source>
</evidence>
<dbReference type="PRINTS" id="PR00463">
    <property type="entry name" value="EP450I"/>
</dbReference>
<dbReference type="InParanoid" id="D2A5J7"/>
<dbReference type="GO" id="GO:0005506">
    <property type="term" value="F:iron ion binding"/>
    <property type="evidence" value="ECO:0007669"/>
    <property type="project" value="InterPro"/>
</dbReference>
<evidence type="ECO:0000256" key="11">
    <source>
        <dbReference type="ARBA" id="ARBA00023033"/>
    </source>
</evidence>
<evidence type="ECO:0000256" key="14">
    <source>
        <dbReference type="RuleBase" id="RU000461"/>
    </source>
</evidence>
<sequence length="439" mass="50901">MGVQVQHFYAQMRAKKWKHGGLFFLANPTYMVVDLEYVKNILTKDFQHFVDRGVYYNEDVDPIGAHLFALGGTKWRNLRTKLTPTFTSGKMKMMFQTLIDCESNLHKKIQAQKNKPIDIKDVLGCFTTDIIGSCAFGLDCNTFEDEDSPFRKYGKKVFVATPLERLKIAIFMNFPKVGRFFKMRQVSKDISDFYSKVVKDTVEYREKHNYSRKDFMQLLIDLKNDGNALTLDEITAQSFIFFLAGFETSSTTMTFALYELAKNSEVQEKVREEVLAVLGKHGGKITYEAIQDMKYMNQVLNETLRKYPPVPFITRQCIKEYKIPDQEIIIETGTRVIIPILGIHYDPEYYPDPQKFDPERFSEENVNKRHHYAHLPFGEGPRICIGLRFGLMQSKVGLASLLSKYRFKLNERTKQPMKFQVKSFVLAAEGEVWLDAESL</sequence>
<evidence type="ECO:0000313" key="16">
    <source>
        <dbReference type="Proteomes" id="UP000007266"/>
    </source>
</evidence>
<evidence type="ECO:0000256" key="4">
    <source>
        <dbReference type="ARBA" id="ARBA00010617"/>
    </source>
</evidence>
<evidence type="ECO:0000256" key="3">
    <source>
        <dbReference type="ARBA" id="ARBA00004406"/>
    </source>
</evidence>
<accession>D2A5J7</accession>
<evidence type="ECO:0000256" key="1">
    <source>
        <dbReference type="ARBA" id="ARBA00001971"/>
    </source>
</evidence>
<evidence type="ECO:0000256" key="12">
    <source>
        <dbReference type="ARBA" id="ARBA00023136"/>
    </source>
</evidence>
<evidence type="ECO:0000256" key="10">
    <source>
        <dbReference type="ARBA" id="ARBA00023004"/>
    </source>
</evidence>
<dbReference type="InterPro" id="IPR017972">
    <property type="entry name" value="Cyt_P450_CS"/>
</dbReference>
<dbReference type="PROSITE" id="PS00086">
    <property type="entry name" value="CYTOCHROME_P450"/>
    <property type="match status" value="1"/>
</dbReference>
<evidence type="ECO:0000256" key="7">
    <source>
        <dbReference type="ARBA" id="ARBA00022824"/>
    </source>
</evidence>
<dbReference type="SUPFAM" id="SSF48264">
    <property type="entry name" value="Cytochrome P450"/>
    <property type="match status" value="1"/>
</dbReference>
<keyword evidence="7" id="KW-0256">Endoplasmic reticulum</keyword>
<comment type="subcellular location">
    <subcellularLocation>
        <location evidence="3">Endoplasmic reticulum membrane</location>
        <topology evidence="3">Peripheral membrane protein</topology>
    </subcellularLocation>
    <subcellularLocation>
        <location evidence="2">Microsome membrane</location>
        <topology evidence="2">Peripheral membrane protein</topology>
    </subcellularLocation>
</comment>
<evidence type="ECO:0000256" key="6">
    <source>
        <dbReference type="ARBA" id="ARBA00022723"/>
    </source>
</evidence>
<dbReference type="InterPro" id="IPR002401">
    <property type="entry name" value="Cyt_P450_E_grp-I"/>
</dbReference>
<dbReference type="FunFam" id="1.10.630.10:FF:000042">
    <property type="entry name" value="Cytochrome P450"/>
    <property type="match status" value="1"/>
</dbReference>
<dbReference type="GO" id="GO:0004497">
    <property type="term" value="F:monooxygenase activity"/>
    <property type="evidence" value="ECO:0007669"/>
    <property type="project" value="UniProtKB-KW"/>
</dbReference>
<keyword evidence="12" id="KW-0472">Membrane</keyword>
<dbReference type="EMBL" id="KQ971345">
    <property type="protein sequence ID" value="EFA05693.2"/>
    <property type="molecule type" value="Genomic_DNA"/>
</dbReference>
<dbReference type="PRINTS" id="PR00385">
    <property type="entry name" value="P450"/>
</dbReference>
<dbReference type="CDD" id="cd11056">
    <property type="entry name" value="CYP6-like"/>
    <property type="match status" value="1"/>
</dbReference>
<dbReference type="GO" id="GO:0016705">
    <property type="term" value="F:oxidoreductase activity, acting on paired donors, with incorporation or reduction of molecular oxygen"/>
    <property type="evidence" value="ECO:0007669"/>
    <property type="project" value="InterPro"/>
</dbReference>
<feature type="binding site" description="axial binding residue" evidence="13">
    <location>
        <position position="384"/>
    </location>
    <ligand>
        <name>heme</name>
        <dbReference type="ChEBI" id="CHEBI:30413"/>
    </ligand>
    <ligandPart>
        <name>Fe</name>
        <dbReference type="ChEBI" id="CHEBI:18248"/>
    </ligandPart>
</feature>
<evidence type="ECO:0000256" key="5">
    <source>
        <dbReference type="ARBA" id="ARBA00022617"/>
    </source>
</evidence>
<evidence type="ECO:0000313" key="15">
    <source>
        <dbReference type="EMBL" id="EFA05693.2"/>
    </source>
</evidence>
<organism evidence="15 16">
    <name type="scientific">Tribolium castaneum</name>
    <name type="common">Red flour beetle</name>
    <dbReference type="NCBI Taxonomy" id="7070"/>
    <lineage>
        <taxon>Eukaryota</taxon>
        <taxon>Metazoa</taxon>
        <taxon>Ecdysozoa</taxon>
        <taxon>Arthropoda</taxon>
        <taxon>Hexapoda</taxon>
        <taxon>Insecta</taxon>
        <taxon>Pterygota</taxon>
        <taxon>Neoptera</taxon>
        <taxon>Endopterygota</taxon>
        <taxon>Coleoptera</taxon>
        <taxon>Polyphaga</taxon>
        <taxon>Cucujiformia</taxon>
        <taxon>Tenebrionidae</taxon>
        <taxon>Tenebrionidae incertae sedis</taxon>
        <taxon>Tribolium</taxon>
    </lineage>
</organism>
<evidence type="ECO:0000256" key="13">
    <source>
        <dbReference type="PIRSR" id="PIRSR602401-1"/>
    </source>
</evidence>
<keyword evidence="16" id="KW-1185">Reference proteome</keyword>
<keyword evidence="6 13" id="KW-0479">Metal-binding</keyword>
<dbReference type="Gene3D" id="1.10.630.10">
    <property type="entry name" value="Cytochrome P450"/>
    <property type="match status" value="1"/>
</dbReference>